<dbReference type="PANTHER" id="PTHR43244">
    <property type="match status" value="1"/>
</dbReference>
<reference evidence="2 3" key="1">
    <citation type="journal article" date="2019" name="Nat. Microbiol.">
        <title>Mediterranean grassland soil C-N compound turnover is dependent on rainfall and depth, and is mediated by genomically divergent microorganisms.</title>
        <authorList>
            <person name="Diamond S."/>
            <person name="Andeer P.F."/>
            <person name="Li Z."/>
            <person name="Crits-Christoph A."/>
            <person name="Burstein D."/>
            <person name="Anantharaman K."/>
            <person name="Lane K.R."/>
            <person name="Thomas B.C."/>
            <person name="Pan C."/>
            <person name="Northen T.R."/>
            <person name="Banfield J.F."/>
        </authorList>
    </citation>
    <scope>NUCLEOTIDE SEQUENCE [LARGE SCALE GENOMIC DNA]</scope>
    <source>
        <strain evidence="2">NP_7</strain>
    </source>
</reference>
<dbReference type="InterPro" id="IPR050564">
    <property type="entry name" value="F420-G6PD/mer"/>
</dbReference>
<dbReference type="Proteomes" id="UP000320048">
    <property type="component" value="Unassembled WGS sequence"/>
</dbReference>
<gene>
    <name evidence="2" type="ORF">E6H04_10035</name>
</gene>
<feature type="domain" description="Luciferase-like" evidence="1">
    <location>
        <begin position="3"/>
        <end position="66"/>
    </location>
</feature>
<dbReference type="Gene3D" id="3.20.20.30">
    <property type="entry name" value="Luciferase-like domain"/>
    <property type="match status" value="1"/>
</dbReference>
<evidence type="ECO:0000259" key="1">
    <source>
        <dbReference type="Pfam" id="PF00296"/>
    </source>
</evidence>
<evidence type="ECO:0000313" key="2">
    <source>
        <dbReference type="EMBL" id="TMI79734.1"/>
    </source>
</evidence>
<dbReference type="InterPro" id="IPR036661">
    <property type="entry name" value="Luciferase-like_sf"/>
</dbReference>
<proteinExistence type="predicted"/>
<sequence length="66" mass="6875">MDALQEVPEVARAAEETGFAGMWANDTKHNPFVTLALAAPSTSRLELGTGVAVAFARSPMVTAQTA</sequence>
<accession>A0A537J841</accession>
<protein>
    <submittedName>
        <fullName evidence="2">LLM class flavin-dependent oxidoreductase</fullName>
    </submittedName>
</protein>
<dbReference type="AlphaFoldDB" id="A0A537J841"/>
<dbReference type="Pfam" id="PF00296">
    <property type="entry name" value="Bac_luciferase"/>
    <property type="match status" value="1"/>
</dbReference>
<dbReference type="PANTHER" id="PTHR43244:SF2">
    <property type="entry name" value="CONSERVED HYPOTHETICAL ALANINE AND PROLINE-RICH PROTEIN"/>
    <property type="match status" value="1"/>
</dbReference>
<dbReference type="GO" id="GO:0016705">
    <property type="term" value="F:oxidoreductase activity, acting on paired donors, with incorporation or reduction of molecular oxygen"/>
    <property type="evidence" value="ECO:0007669"/>
    <property type="project" value="InterPro"/>
</dbReference>
<dbReference type="InterPro" id="IPR011251">
    <property type="entry name" value="Luciferase-like_dom"/>
</dbReference>
<feature type="non-terminal residue" evidence="2">
    <location>
        <position position="66"/>
    </location>
</feature>
<evidence type="ECO:0000313" key="3">
    <source>
        <dbReference type="Proteomes" id="UP000320048"/>
    </source>
</evidence>
<organism evidence="2 3">
    <name type="scientific">Candidatus Segetimicrobium genomatis</name>
    <dbReference type="NCBI Taxonomy" id="2569760"/>
    <lineage>
        <taxon>Bacteria</taxon>
        <taxon>Bacillati</taxon>
        <taxon>Candidatus Sysuimicrobiota</taxon>
        <taxon>Candidatus Sysuimicrobiia</taxon>
        <taxon>Candidatus Sysuimicrobiales</taxon>
        <taxon>Candidatus Segetimicrobiaceae</taxon>
        <taxon>Candidatus Segetimicrobium</taxon>
    </lineage>
</organism>
<comment type="caution">
    <text evidence="2">The sequence shown here is derived from an EMBL/GenBank/DDBJ whole genome shotgun (WGS) entry which is preliminary data.</text>
</comment>
<dbReference type="SUPFAM" id="SSF51679">
    <property type="entry name" value="Bacterial luciferase-like"/>
    <property type="match status" value="1"/>
</dbReference>
<dbReference type="EMBL" id="VBAO01000264">
    <property type="protein sequence ID" value="TMI79734.1"/>
    <property type="molecule type" value="Genomic_DNA"/>
</dbReference>
<name>A0A537J841_9BACT</name>